<dbReference type="CDD" id="cd00051">
    <property type="entry name" value="EFh"/>
    <property type="match status" value="1"/>
</dbReference>
<dbReference type="Gene3D" id="1.10.238.10">
    <property type="entry name" value="EF-hand"/>
    <property type="match status" value="2"/>
</dbReference>
<accession>A0A0M0K2J7</accession>
<dbReference type="FunFam" id="1.10.238.10:FF:000001">
    <property type="entry name" value="Calmodulin 1"/>
    <property type="match status" value="1"/>
</dbReference>
<dbReference type="Proteomes" id="UP000037460">
    <property type="component" value="Unassembled WGS sequence"/>
</dbReference>
<name>A0A0M0K2J7_9EUKA</name>
<dbReference type="Pfam" id="PF13499">
    <property type="entry name" value="EF-hand_7"/>
    <property type="match status" value="2"/>
</dbReference>
<evidence type="ECO:0000256" key="2">
    <source>
        <dbReference type="ARBA" id="ARBA00022837"/>
    </source>
</evidence>
<dbReference type="OrthoDB" id="191686at2759"/>
<dbReference type="SUPFAM" id="SSF47473">
    <property type="entry name" value="EF-hand"/>
    <property type="match status" value="1"/>
</dbReference>
<dbReference type="EMBL" id="JWZX01001675">
    <property type="protein sequence ID" value="KOO32827.1"/>
    <property type="molecule type" value="Genomic_DNA"/>
</dbReference>
<dbReference type="PROSITE" id="PS50222">
    <property type="entry name" value="EF_HAND_2"/>
    <property type="match status" value="4"/>
</dbReference>
<keyword evidence="1" id="KW-0677">Repeat</keyword>
<feature type="domain" description="EF-hand" evidence="3">
    <location>
        <begin position="1"/>
        <end position="25"/>
    </location>
</feature>
<dbReference type="SMART" id="SM00054">
    <property type="entry name" value="EFh"/>
    <property type="match status" value="4"/>
</dbReference>
<evidence type="ECO:0000313" key="5">
    <source>
        <dbReference type="Proteomes" id="UP000037460"/>
    </source>
</evidence>
<evidence type="ECO:0000259" key="3">
    <source>
        <dbReference type="PROSITE" id="PS50222"/>
    </source>
</evidence>
<dbReference type="AlphaFoldDB" id="A0A0M0K2J7"/>
<feature type="domain" description="EF-hand" evidence="3">
    <location>
        <begin position="106"/>
        <end position="138"/>
    </location>
</feature>
<proteinExistence type="predicted"/>
<dbReference type="InterPro" id="IPR011992">
    <property type="entry name" value="EF-hand-dom_pair"/>
</dbReference>
<dbReference type="InterPro" id="IPR018247">
    <property type="entry name" value="EF_Hand_1_Ca_BS"/>
</dbReference>
<comment type="caution">
    <text evidence="4">The sequence shown here is derived from an EMBL/GenBank/DDBJ whole genome shotgun (WGS) entry which is preliminary data.</text>
</comment>
<dbReference type="GO" id="GO:0005509">
    <property type="term" value="F:calcium ion binding"/>
    <property type="evidence" value="ECO:0007669"/>
    <property type="project" value="InterPro"/>
</dbReference>
<evidence type="ECO:0000256" key="1">
    <source>
        <dbReference type="ARBA" id="ARBA00022737"/>
    </source>
</evidence>
<organism evidence="4 5">
    <name type="scientific">Chrysochromulina tobinii</name>
    <dbReference type="NCBI Taxonomy" id="1460289"/>
    <lineage>
        <taxon>Eukaryota</taxon>
        <taxon>Haptista</taxon>
        <taxon>Haptophyta</taxon>
        <taxon>Prymnesiophyceae</taxon>
        <taxon>Prymnesiales</taxon>
        <taxon>Chrysochromulinaceae</taxon>
        <taxon>Chrysochromulina</taxon>
    </lineage>
</organism>
<dbReference type="InterPro" id="IPR050145">
    <property type="entry name" value="Centrin_CML-like"/>
</dbReference>
<feature type="domain" description="EF-hand" evidence="3">
    <location>
        <begin position="29"/>
        <end position="64"/>
    </location>
</feature>
<sequence length="138" mass="15404">MFDVDGNGVITEKELKAVYVTFGGEEVEGNEEEIAKFMKEVDTDGSGTVDFPEFCELLVGRMQTIDDPALLEQAFKLFDKDAGGTISREELKETINDVMKGTGEAMSESEFEEMIDEFDADGDGIITFDEFKKIMQRS</sequence>
<evidence type="ECO:0000313" key="4">
    <source>
        <dbReference type="EMBL" id="KOO32827.1"/>
    </source>
</evidence>
<dbReference type="PANTHER" id="PTHR23050">
    <property type="entry name" value="CALCIUM BINDING PROTEIN"/>
    <property type="match status" value="1"/>
</dbReference>
<keyword evidence="5" id="KW-1185">Reference proteome</keyword>
<protein>
    <submittedName>
        <fullName evidence="4">Calmodulin</fullName>
    </submittedName>
</protein>
<gene>
    <name evidence="4" type="ORF">Ctob_009286</name>
</gene>
<dbReference type="PROSITE" id="PS00018">
    <property type="entry name" value="EF_HAND_1"/>
    <property type="match status" value="4"/>
</dbReference>
<reference evidence="5" key="1">
    <citation type="journal article" date="2015" name="PLoS Genet.">
        <title>Genome Sequence and Transcriptome Analyses of Chrysochromulina tobin: Metabolic Tools for Enhanced Algal Fitness in the Prominent Order Prymnesiales (Haptophyceae).</title>
        <authorList>
            <person name="Hovde B.T."/>
            <person name="Deodato C.R."/>
            <person name="Hunsperger H.M."/>
            <person name="Ryken S.A."/>
            <person name="Yost W."/>
            <person name="Jha R.K."/>
            <person name="Patterson J."/>
            <person name="Monnat R.J. Jr."/>
            <person name="Barlow S.B."/>
            <person name="Starkenburg S.R."/>
            <person name="Cattolico R.A."/>
        </authorList>
    </citation>
    <scope>NUCLEOTIDE SEQUENCE</scope>
    <source>
        <strain evidence="5">CCMP291</strain>
    </source>
</reference>
<dbReference type="InterPro" id="IPR002048">
    <property type="entry name" value="EF_hand_dom"/>
</dbReference>
<feature type="domain" description="EF-hand" evidence="3">
    <location>
        <begin position="66"/>
        <end position="101"/>
    </location>
</feature>
<keyword evidence="2" id="KW-0106">Calcium</keyword>